<evidence type="ECO:0000256" key="6">
    <source>
        <dbReference type="ARBA" id="ARBA00022989"/>
    </source>
</evidence>
<dbReference type="PROSITE" id="PS51846">
    <property type="entry name" value="CNNM"/>
    <property type="match status" value="1"/>
</dbReference>
<feature type="domain" description="CBS" evidence="12">
    <location>
        <begin position="280"/>
        <end position="338"/>
    </location>
</feature>
<keyword evidence="3" id="KW-1003">Cell membrane</keyword>
<dbReference type="InterPro" id="IPR016169">
    <property type="entry name" value="FAD-bd_PCMH_sub2"/>
</dbReference>
<dbReference type="PANTHER" id="PTHR43099">
    <property type="entry name" value="UPF0053 PROTEIN YRKA"/>
    <property type="match status" value="1"/>
</dbReference>
<evidence type="ECO:0000259" key="13">
    <source>
        <dbReference type="PROSITE" id="PS51846"/>
    </source>
</evidence>
<evidence type="ECO:0000256" key="11">
    <source>
        <dbReference type="SAM" id="Phobius"/>
    </source>
</evidence>
<evidence type="ECO:0000256" key="4">
    <source>
        <dbReference type="ARBA" id="ARBA00022692"/>
    </source>
</evidence>
<feature type="transmembrane region" description="Helical" evidence="11">
    <location>
        <begin position="56"/>
        <end position="79"/>
    </location>
</feature>
<keyword evidence="8 10" id="KW-0472">Membrane</keyword>
<comment type="similarity">
    <text evidence="2">Belongs to the UPF0053 family. Hemolysin C subfamily.</text>
</comment>
<evidence type="ECO:0000256" key="8">
    <source>
        <dbReference type="ARBA" id="ARBA00023136"/>
    </source>
</evidence>
<dbReference type="PANTHER" id="PTHR43099:SF5">
    <property type="entry name" value="HLYC_CORC FAMILY TRANSPORTER"/>
    <property type="match status" value="1"/>
</dbReference>
<evidence type="ECO:0000313" key="15">
    <source>
        <dbReference type="Proteomes" id="UP000424673"/>
    </source>
</evidence>
<dbReference type="InterPro" id="IPR036318">
    <property type="entry name" value="FAD-bd_PCMH-like_sf"/>
</dbReference>
<evidence type="ECO:0000256" key="5">
    <source>
        <dbReference type="ARBA" id="ARBA00022737"/>
    </source>
</evidence>
<dbReference type="CDD" id="cd04590">
    <property type="entry name" value="CBS_pair_CorC_HlyC_assoc"/>
    <property type="match status" value="1"/>
</dbReference>
<dbReference type="SUPFAM" id="SSF54631">
    <property type="entry name" value="CBS-domain pair"/>
    <property type="match status" value="1"/>
</dbReference>
<dbReference type="InterPro" id="IPR002550">
    <property type="entry name" value="CNNM"/>
</dbReference>
<feature type="transmembrane region" description="Helical" evidence="11">
    <location>
        <begin position="6"/>
        <end position="25"/>
    </location>
</feature>
<gene>
    <name evidence="14" type="ORF">F7D13_08695</name>
</gene>
<dbReference type="Gene3D" id="3.10.580.10">
    <property type="entry name" value="CBS-domain"/>
    <property type="match status" value="1"/>
</dbReference>
<keyword evidence="6 10" id="KW-1133">Transmembrane helix</keyword>
<proteinExistence type="inferred from homology"/>
<evidence type="ECO:0000256" key="1">
    <source>
        <dbReference type="ARBA" id="ARBA00004651"/>
    </source>
</evidence>
<name>A0ABX6EL00_9HYPH</name>
<keyword evidence="5" id="KW-0677">Repeat</keyword>
<dbReference type="InterPro" id="IPR044751">
    <property type="entry name" value="Ion_transp-like_CBS"/>
</dbReference>
<dbReference type="SMART" id="SM01091">
    <property type="entry name" value="CorC_HlyC"/>
    <property type="match status" value="1"/>
</dbReference>
<dbReference type="InterPro" id="IPR046342">
    <property type="entry name" value="CBS_dom_sf"/>
</dbReference>
<evidence type="ECO:0000256" key="3">
    <source>
        <dbReference type="ARBA" id="ARBA00022475"/>
    </source>
</evidence>
<dbReference type="PROSITE" id="PS51371">
    <property type="entry name" value="CBS"/>
    <property type="match status" value="1"/>
</dbReference>
<reference evidence="15" key="1">
    <citation type="submission" date="2019-09" db="EMBL/GenBank/DDBJ databases">
        <title>Isolation and complete genome sequencing of Methylocystis species.</title>
        <authorList>
            <person name="Rumah B.L."/>
            <person name="Stead C.E."/>
            <person name="Stevens B.C."/>
            <person name="Minton N.P."/>
            <person name="Grosse-Honebrink A."/>
            <person name="Zhang Y."/>
        </authorList>
    </citation>
    <scope>NUCLEOTIDE SEQUENCE [LARGE SCALE GENOMIC DNA]</scope>
    <source>
        <strain evidence="15">BRCS1</strain>
    </source>
</reference>
<dbReference type="InterPro" id="IPR000644">
    <property type="entry name" value="CBS_dom"/>
</dbReference>
<dbReference type="Pfam" id="PF01595">
    <property type="entry name" value="CNNM"/>
    <property type="match status" value="1"/>
</dbReference>
<evidence type="ECO:0000256" key="9">
    <source>
        <dbReference type="PROSITE-ProRule" id="PRU00703"/>
    </source>
</evidence>
<dbReference type="SUPFAM" id="SSF56176">
    <property type="entry name" value="FAD-binding/transporter-associated domain-like"/>
    <property type="match status" value="1"/>
</dbReference>
<feature type="transmembrane region" description="Helical" evidence="11">
    <location>
        <begin position="132"/>
        <end position="154"/>
    </location>
</feature>
<evidence type="ECO:0000259" key="12">
    <source>
        <dbReference type="PROSITE" id="PS51371"/>
    </source>
</evidence>
<protein>
    <submittedName>
        <fullName evidence="14">HlyC/CorC family transporter</fullName>
    </submittedName>
</protein>
<dbReference type="Pfam" id="PF00571">
    <property type="entry name" value="CBS"/>
    <property type="match status" value="1"/>
</dbReference>
<dbReference type="Gene3D" id="3.30.465.10">
    <property type="match status" value="1"/>
</dbReference>
<keyword evidence="7 9" id="KW-0129">CBS domain</keyword>
<dbReference type="Pfam" id="PF03471">
    <property type="entry name" value="CorC_HlyC"/>
    <property type="match status" value="1"/>
</dbReference>
<feature type="transmembrane region" description="Helical" evidence="11">
    <location>
        <begin position="99"/>
        <end position="120"/>
    </location>
</feature>
<dbReference type="RefSeq" id="WP_154451998.1">
    <property type="nucleotide sequence ID" value="NZ_CP044328.1"/>
</dbReference>
<sequence length="439" mass="47332">MFELAVALVLIVINGIFSLSELAIVSSRKVRLKTLAAEGRRGAAAALALAENPGRFLSTVQIGITLVGVLAGAFSGAALGQRLSQELRALGLSDTAADWIGYGGVIGVITYLSVVIGELLPKNIALRHAEAIACRMAAPMALLSTLVTPVVWLLDESTKLILLFVGQANELQSWVTDEEIKTFVAEAHSAGAIEADEQQMIAGVLRLGDRAARALMTPRTEVDWLNLSEPENILRERLIETSHARLPVSRGDMDDMIGVLLIRDLLGPALRGEPLDLESHVRSAPVVPDSIDALDALNVLREAETPMALVHDEYGHFEGVVTPADILDAIAGAFRSDEGHEEPEALQREDGSWLLAGWMPVDEMAELLHVALPENRSFETVAGLVLDGLIRFPTLGETVEKLGWRFEVIDLDGRRLDKVLASKLPPESLNGARSREANG</sequence>
<evidence type="ECO:0000256" key="2">
    <source>
        <dbReference type="ARBA" id="ARBA00006446"/>
    </source>
</evidence>
<comment type="subcellular location">
    <subcellularLocation>
        <location evidence="1">Cell membrane</location>
        <topology evidence="1">Multi-pass membrane protein</topology>
    </subcellularLocation>
</comment>
<keyword evidence="15" id="KW-1185">Reference proteome</keyword>
<feature type="domain" description="CNNM transmembrane" evidence="13">
    <location>
        <begin position="1"/>
        <end position="197"/>
    </location>
</feature>
<evidence type="ECO:0000313" key="14">
    <source>
        <dbReference type="EMBL" id="QGM94096.1"/>
    </source>
</evidence>
<reference evidence="14 15" key="2">
    <citation type="journal article" date="2021" name="AMB Express">
        <title>Isolation and characterisation of Methylocystis spp. for poly-3-hydroxybutyrate production using waste methane feedstocks.</title>
        <authorList>
            <person name="Rumah B.L."/>
            <person name="Stead C.E."/>
            <person name="Claxton Stevens B.H."/>
            <person name="Minton N.P."/>
            <person name="Grosse-Honebrink A."/>
            <person name="Zhang Y."/>
        </authorList>
    </citation>
    <scope>NUCLEOTIDE SEQUENCE [LARGE SCALE GENOMIC DNA]</scope>
    <source>
        <strain evidence="14 15">BRCS1</strain>
    </source>
</reference>
<evidence type="ECO:0000256" key="7">
    <source>
        <dbReference type="ARBA" id="ARBA00023122"/>
    </source>
</evidence>
<accession>A0ABX6EL00</accession>
<keyword evidence="4 10" id="KW-0812">Transmembrane</keyword>
<dbReference type="InterPro" id="IPR051676">
    <property type="entry name" value="UPF0053_domain"/>
</dbReference>
<evidence type="ECO:0000256" key="10">
    <source>
        <dbReference type="PROSITE-ProRule" id="PRU01193"/>
    </source>
</evidence>
<dbReference type="Proteomes" id="UP000424673">
    <property type="component" value="Chromosome"/>
</dbReference>
<dbReference type="EMBL" id="CP044328">
    <property type="protein sequence ID" value="QGM94096.1"/>
    <property type="molecule type" value="Genomic_DNA"/>
</dbReference>
<dbReference type="InterPro" id="IPR005170">
    <property type="entry name" value="Transptr-assoc_dom"/>
</dbReference>
<organism evidence="14 15">
    <name type="scientific">Methylocystis rosea</name>
    <dbReference type="NCBI Taxonomy" id="173366"/>
    <lineage>
        <taxon>Bacteria</taxon>
        <taxon>Pseudomonadati</taxon>
        <taxon>Pseudomonadota</taxon>
        <taxon>Alphaproteobacteria</taxon>
        <taxon>Hyphomicrobiales</taxon>
        <taxon>Methylocystaceae</taxon>
        <taxon>Methylocystis</taxon>
    </lineage>
</organism>